<dbReference type="OrthoDB" id="1938712at2759"/>
<dbReference type="GO" id="GO:0003676">
    <property type="term" value="F:nucleic acid binding"/>
    <property type="evidence" value="ECO:0007669"/>
    <property type="project" value="InterPro"/>
</dbReference>
<dbReference type="AlphaFoldDB" id="A0A5D3BXG9"/>
<dbReference type="PANTHER" id="PTHR35046">
    <property type="entry name" value="ZINC KNUCKLE (CCHC-TYPE) FAMILY PROTEIN"/>
    <property type="match status" value="1"/>
</dbReference>
<dbReference type="EMBL" id="SSTE01011420">
    <property type="protein sequence ID" value="KAA0051028.1"/>
    <property type="molecule type" value="Genomic_DNA"/>
</dbReference>
<dbReference type="InterPro" id="IPR001584">
    <property type="entry name" value="Integrase_cat-core"/>
</dbReference>
<name>A0A5D3BXG9_CUCMM</name>
<dbReference type="Proteomes" id="UP000321393">
    <property type="component" value="Unassembled WGS sequence"/>
</dbReference>
<evidence type="ECO:0000313" key="4">
    <source>
        <dbReference type="Proteomes" id="UP000321393"/>
    </source>
</evidence>
<dbReference type="InterPro" id="IPR012337">
    <property type="entry name" value="RNaseH-like_sf"/>
</dbReference>
<sequence>MPLEIPEKVWNDITMDFIDGLPKATGYEVILVVVDRLSKYAYFMALKHPYTAKFVTETFVKEVVRLHGYPQSIVSNWDKVFESFLA</sequence>
<evidence type="ECO:0000259" key="1">
    <source>
        <dbReference type="PROSITE" id="PS50994"/>
    </source>
</evidence>
<reference evidence="4 5" key="1">
    <citation type="submission" date="2019-08" db="EMBL/GenBank/DDBJ databases">
        <title>Draft genome sequences of two oriental melons (Cucumis melo L. var makuwa).</title>
        <authorList>
            <person name="Kwon S.-Y."/>
        </authorList>
    </citation>
    <scope>NUCLEOTIDE SEQUENCE [LARGE SCALE GENOMIC DNA]</scope>
    <source>
        <strain evidence="5">cv. Chang Bougi</strain>
        <strain evidence="4">cv. SW 3</strain>
        <tissue evidence="3">Leaf</tissue>
    </source>
</reference>
<evidence type="ECO:0000313" key="3">
    <source>
        <dbReference type="EMBL" id="TYK03815.1"/>
    </source>
</evidence>
<dbReference type="InterPro" id="IPR036397">
    <property type="entry name" value="RNaseH_sf"/>
</dbReference>
<proteinExistence type="predicted"/>
<gene>
    <name evidence="3" type="ORF">E5676_scaffold347G00060</name>
    <name evidence="2" type="ORF">E6C27_scaffold481G00060</name>
</gene>
<dbReference type="PROSITE" id="PS50994">
    <property type="entry name" value="INTEGRASE"/>
    <property type="match status" value="1"/>
</dbReference>
<evidence type="ECO:0000313" key="2">
    <source>
        <dbReference type="EMBL" id="KAA0051028.1"/>
    </source>
</evidence>
<accession>A0A5D3BXG9</accession>
<dbReference type="GO" id="GO:0015074">
    <property type="term" value="P:DNA integration"/>
    <property type="evidence" value="ECO:0007669"/>
    <property type="project" value="InterPro"/>
</dbReference>
<evidence type="ECO:0000313" key="5">
    <source>
        <dbReference type="Proteomes" id="UP000321947"/>
    </source>
</evidence>
<dbReference type="Gene3D" id="3.30.420.10">
    <property type="entry name" value="Ribonuclease H-like superfamily/Ribonuclease H"/>
    <property type="match status" value="1"/>
</dbReference>
<dbReference type="STRING" id="1194695.A0A5D3BXG9"/>
<dbReference type="Proteomes" id="UP000321947">
    <property type="component" value="Unassembled WGS sequence"/>
</dbReference>
<feature type="domain" description="Integrase catalytic" evidence="1">
    <location>
        <begin position="1"/>
        <end position="86"/>
    </location>
</feature>
<protein>
    <submittedName>
        <fullName evidence="2 3">Integrase</fullName>
    </submittedName>
</protein>
<dbReference type="EMBL" id="SSTD01014851">
    <property type="protein sequence ID" value="TYK03815.1"/>
    <property type="molecule type" value="Genomic_DNA"/>
</dbReference>
<dbReference type="PANTHER" id="PTHR35046:SF9">
    <property type="entry name" value="RNA-DIRECTED DNA POLYMERASE"/>
    <property type="match status" value="1"/>
</dbReference>
<comment type="caution">
    <text evidence="3">The sequence shown here is derived from an EMBL/GenBank/DDBJ whole genome shotgun (WGS) entry which is preliminary data.</text>
</comment>
<dbReference type="SUPFAM" id="SSF53098">
    <property type="entry name" value="Ribonuclease H-like"/>
    <property type="match status" value="1"/>
</dbReference>
<organism evidence="3 5">
    <name type="scientific">Cucumis melo var. makuwa</name>
    <name type="common">Oriental melon</name>
    <dbReference type="NCBI Taxonomy" id="1194695"/>
    <lineage>
        <taxon>Eukaryota</taxon>
        <taxon>Viridiplantae</taxon>
        <taxon>Streptophyta</taxon>
        <taxon>Embryophyta</taxon>
        <taxon>Tracheophyta</taxon>
        <taxon>Spermatophyta</taxon>
        <taxon>Magnoliopsida</taxon>
        <taxon>eudicotyledons</taxon>
        <taxon>Gunneridae</taxon>
        <taxon>Pentapetalae</taxon>
        <taxon>rosids</taxon>
        <taxon>fabids</taxon>
        <taxon>Cucurbitales</taxon>
        <taxon>Cucurbitaceae</taxon>
        <taxon>Benincaseae</taxon>
        <taxon>Cucumis</taxon>
    </lineage>
</organism>